<dbReference type="GO" id="GO:0046294">
    <property type="term" value="P:formaldehyde catabolic process"/>
    <property type="evidence" value="ECO:0007669"/>
    <property type="project" value="InterPro"/>
</dbReference>
<evidence type="ECO:0000313" key="9">
    <source>
        <dbReference type="EMBL" id="VDM67718.1"/>
    </source>
</evidence>
<comment type="function">
    <text evidence="1">Serine hydrolase involved in the detoxification of formaldehyde.</text>
</comment>
<dbReference type="PANTHER" id="PTHR10061">
    <property type="entry name" value="S-FORMYLGLUTATHIONE HYDROLASE"/>
    <property type="match status" value="1"/>
</dbReference>
<dbReference type="GO" id="GO:0018738">
    <property type="term" value="F:S-formylglutathione hydrolase activity"/>
    <property type="evidence" value="ECO:0007669"/>
    <property type="project" value="UniProtKB-EC"/>
</dbReference>
<protein>
    <recommendedName>
        <fullName evidence="4">S-formylglutathione hydrolase</fullName>
        <ecNumber evidence="3">3.1.2.12</ecNumber>
    </recommendedName>
    <alternativeName>
        <fullName evidence="7">Esterase D</fullName>
    </alternativeName>
</protein>
<dbReference type="GO" id="GO:0005829">
    <property type="term" value="C:cytosol"/>
    <property type="evidence" value="ECO:0007669"/>
    <property type="project" value="TreeGrafter"/>
</dbReference>
<dbReference type="PANTHER" id="PTHR10061:SF0">
    <property type="entry name" value="S-FORMYLGLUTATHIONE HYDROLASE"/>
    <property type="match status" value="1"/>
</dbReference>
<dbReference type="InterPro" id="IPR000801">
    <property type="entry name" value="Esterase-like"/>
</dbReference>
<keyword evidence="6" id="KW-0378">Hydrolase</keyword>
<evidence type="ECO:0000256" key="2">
    <source>
        <dbReference type="ARBA" id="ARBA00005622"/>
    </source>
</evidence>
<evidence type="ECO:0000256" key="4">
    <source>
        <dbReference type="ARBA" id="ARBA00016774"/>
    </source>
</evidence>
<evidence type="ECO:0000256" key="8">
    <source>
        <dbReference type="PIRSR" id="PIRSR614186-1"/>
    </source>
</evidence>
<evidence type="ECO:0000256" key="3">
    <source>
        <dbReference type="ARBA" id="ARBA00012479"/>
    </source>
</evidence>
<dbReference type="InterPro" id="IPR014186">
    <property type="entry name" value="S-formylglutathione_hydrol"/>
</dbReference>
<evidence type="ECO:0000256" key="6">
    <source>
        <dbReference type="ARBA" id="ARBA00022801"/>
    </source>
</evidence>
<keyword evidence="5" id="KW-0719">Serine esterase</keyword>
<evidence type="ECO:0000256" key="5">
    <source>
        <dbReference type="ARBA" id="ARBA00022487"/>
    </source>
</evidence>
<accession>A0A3P7KHQ0</accession>
<dbReference type="SUPFAM" id="SSF53474">
    <property type="entry name" value="alpha/beta-Hydrolases"/>
    <property type="match status" value="1"/>
</dbReference>
<proteinExistence type="inferred from homology"/>
<dbReference type="EMBL" id="UYYB01006303">
    <property type="protein sequence ID" value="VDM67718.1"/>
    <property type="molecule type" value="Genomic_DNA"/>
</dbReference>
<dbReference type="Pfam" id="PF00756">
    <property type="entry name" value="Esterase"/>
    <property type="match status" value="1"/>
</dbReference>
<keyword evidence="10" id="KW-1185">Reference proteome</keyword>
<dbReference type="Proteomes" id="UP000270094">
    <property type="component" value="Unassembled WGS sequence"/>
</dbReference>
<dbReference type="GO" id="GO:0052689">
    <property type="term" value="F:carboxylic ester hydrolase activity"/>
    <property type="evidence" value="ECO:0007669"/>
    <property type="project" value="UniProtKB-KW"/>
</dbReference>
<dbReference type="OrthoDB" id="420518at2759"/>
<name>A0A3P7KHQ0_STRVU</name>
<comment type="similarity">
    <text evidence="2">Belongs to the esterase D family.</text>
</comment>
<gene>
    <name evidence="9" type="ORF">SVUK_LOCUS2716</name>
</gene>
<feature type="active site" description="Charge relay system" evidence="8">
    <location>
        <position position="155"/>
    </location>
</feature>
<dbReference type="Gene3D" id="3.40.50.1820">
    <property type="entry name" value="alpha/beta hydrolase"/>
    <property type="match status" value="1"/>
</dbReference>
<feature type="active site" description="Charge relay system" evidence="8">
    <location>
        <position position="47"/>
    </location>
</feature>
<dbReference type="EC" id="3.1.2.12" evidence="3"/>
<reference evidence="9 10" key="1">
    <citation type="submission" date="2018-11" db="EMBL/GenBank/DDBJ databases">
        <authorList>
            <consortium name="Pathogen Informatics"/>
        </authorList>
    </citation>
    <scope>NUCLEOTIDE SEQUENCE [LARGE SCALE GENOMIC DNA]</scope>
</reference>
<sequence length="177" mass="19943">MYSYIIKELPEVIKSVLPIDLGRLGRLRKLSKLRKTAGDCCGIFGHSMGGHGAISIGLKNPELFKTISAFAPICNPMKSPWGQKAFTGYLGTDTKNWEQYDSSILLKKYNGPPRNILIDQGTSDSFFKDGELLPESLQSTEKVKVELRMQKDFDHSYYFIATFIGEHFKHHAAVLKK</sequence>
<dbReference type="InterPro" id="IPR029058">
    <property type="entry name" value="AB_hydrolase_fold"/>
</dbReference>
<dbReference type="AlphaFoldDB" id="A0A3P7KHQ0"/>
<evidence type="ECO:0000256" key="7">
    <source>
        <dbReference type="ARBA" id="ARBA00032082"/>
    </source>
</evidence>
<evidence type="ECO:0000256" key="1">
    <source>
        <dbReference type="ARBA" id="ARBA00002608"/>
    </source>
</evidence>
<organism evidence="9 10">
    <name type="scientific">Strongylus vulgaris</name>
    <name type="common">Blood worm</name>
    <dbReference type="NCBI Taxonomy" id="40348"/>
    <lineage>
        <taxon>Eukaryota</taxon>
        <taxon>Metazoa</taxon>
        <taxon>Ecdysozoa</taxon>
        <taxon>Nematoda</taxon>
        <taxon>Chromadorea</taxon>
        <taxon>Rhabditida</taxon>
        <taxon>Rhabditina</taxon>
        <taxon>Rhabditomorpha</taxon>
        <taxon>Strongyloidea</taxon>
        <taxon>Strongylidae</taxon>
        <taxon>Strongylus</taxon>
    </lineage>
</organism>
<evidence type="ECO:0000313" key="10">
    <source>
        <dbReference type="Proteomes" id="UP000270094"/>
    </source>
</evidence>
<feature type="active site" description="Charge relay system" evidence="8">
    <location>
        <position position="124"/>
    </location>
</feature>